<name>A0ABV0PM73_9TELE</name>
<evidence type="ECO:0000313" key="2">
    <source>
        <dbReference type="Proteomes" id="UP001476798"/>
    </source>
</evidence>
<evidence type="ECO:0000313" key="1">
    <source>
        <dbReference type="EMBL" id="MEQ2184569.1"/>
    </source>
</evidence>
<reference evidence="1 2" key="1">
    <citation type="submission" date="2021-06" db="EMBL/GenBank/DDBJ databases">
        <authorList>
            <person name="Palmer J.M."/>
        </authorList>
    </citation>
    <scope>NUCLEOTIDE SEQUENCE [LARGE SCALE GENOMIC DNA]</scope>
    <source>
        <strain evidence="1 2">GA_2019</strain>
        <tissue evidence="1">Muscle</tissue>
    </source>
</reference>
<sequence>MPRIKEGSHMLLLVSVNGSFECRPMKLQLKLITPHISAAITIWERYRNRTMNIQAFFRMNMTHLQPSCRHGNRADTAVN</sequence>
<comment type="caution">
    <text evidence="1">The sequence shown here is derived from an EMBL/GenBank/DDBJ whole genome shotgun (WGS) entry which is preliminary data.</text>
</comment>
<proteinExistence type="predicted"/>
<organism evidence="1 2">
    <name type="scientific">Goodea atripinnis</name>
    <dbReference type="NCBI Taxonomy" id="208336"/>
    <lineage>
        <taxon>Eukaryota</taxon>
        <taxon>Metazoa</taxon>
        <taxon>Chordata</taxon>
        <taxon>Craniata</taxon>
        <taxon>Vertebrata</taxon>
        <taxon>Euteleostomi</taxon>
        <taxon>Actinopterygii</taxon>
        <taxon>Neopterygii</taxon>
        <taxon>Teleostei</taxon>
        <taxon>Neoteleostei</taxon>
        <taxon>Acanthomorphata</taxon>
        <taxon>Ovalentaria</taxon>
        <taxon>Atherinomorphae</taxon>
        <taxon>Cyprinodontiformes</taxon>
        <taxon>Goodeidae</taxon>
        <taxon>Goodea</taxon>
    </lineage>
</organism>
<gene>
    <name evidence="1" type="ORF">GOODEAATRI_009304</name>
</gene>
<protein>
    <submittedName>
        <fullName evidence="1">Uncharacterized protein</fullName>
    </submittedName>
</protein>
<accession>A0ABV0PM73</accession>
<dbReference type="EMBL" id="JAHRIO010080480">
    <property type="protein sequence ID" value="MEQ2184569.1"/>
    <property type="molecule type" value="Genomic_DNA"/>
</dbReference>
<dbReference type="Proteomes" id="UP001476798">
    <property type="component" value="Unassembled WGS sequence"/>
</dbReference>
<keyword evidence="2" id="KW-1185">Reference proteome</keyword>